<feature type="region of interest" description="Disordered" evidence="1">
    <location>
        <begin position="168"/>
        <end position="296"/>
    </location>
</feature>
<feature type="compositionally biased region" description="Low complexity" evidence="1">
    <location>
        <begin position="232"/>
        <end position="241"/>
    </location>
</feature>
<comment type="caution">
    <text evidence="2">The sequence shown here is derived from an EMBL/GenBank/DDBJ whole genome shotgun (WGS) entry which is preliminary data.</text>
</comment>
<feature type="compositionally biased region" description="Pro residues" evidence="1">
    <location>
        <begin position="169"/>
        <end position="187"/>
    </location>
</feature>
<accession>A0ABR1IW73</accession>
<dbReference type="EMBL" id="JBANRG010000069">
    <property type="protein sequence ID" value="KAK7440229.1"/>
    <property type="molecule type" value="Genomic_DNA"/>
</dbReference>
<dbReference type="Proteomes" id="UP001498398">
    <property type="component" value="Unassembled WGS sequence"/>
</dbReference>
<organism evidence="2 3">
    <name type="scientific">Marasmiellus scandens</name>
    <dbReference type="NCBI Taxonomy" id="2682957"/>
    <lineage>
        <taxon>Eukaryota</taxon>
        <taxon>Fungi</taxon>
        <taxon>Dikarya</taxon>
        <taxon>Basidiomycota</taxon>
        <taxon>Agaricomycotina</taxon>
        <taxon>Agaricomycetes</taxon>
        <taxon>Agaricomycetidae</taxon>
        <taxon>Agaricales</taxon>
        <taxon>Marasmiineae</taxon>
        <taxon>Omphalotaceae</taxon>
        <taxon>Marasmiellus</taxon>
    </lineage>
</organism>
<sequence length="296" mass="31419">MIFLMTRQSSGFNTGLKRSKRQFSKLAVGSAVSVGASAQTTEASPMPLEVFTETNTSISAPRRSREDSVASSAFSPAFSFFSGSRLPPPSLPQIQEERSRNRDISTSALVTTPFGTTPFENSVHTTPAMPLTSSFYTSHPPASTVSSPSINSIQPSLYRVALGTERPLPALPTVPSSPLPSQSPPEEPSSEDTPNADSSQDQDRYSNVSYPPSYRTRPSSSAVTAPESPTTPGSSASFPLSSIPPPPPLPAHLRSSLAPIPDSEAGEIAASSQNDGETDTWMDLSRAPTYRTTLDI</sequence>
<evidence type="ECO:0000313" key="3">
    <source>
        <dbReference type="Proteomes" id="UP001498398"/>
    </source>
</evidence>
<keyword evidence="3" id="KW-1185">Reference proteome</keyword>
<name>A0ABR1IW73_9AGAR</name>
<evidence type="ECO:0000313" key="2">
    <source>
        <dbReference type="EMBL" id="KAK7440229.1"/>
    </source>
</evidence>
<proteinExistence type="predicted"/>
<gene>
    <name evidence="2" type="ORF">VKT23_017171</name>
</gene>
<evidence type="ECO:0000256" key="1">
    <source>
        <dbReference type="SAM" id="MobiDB-lite"/>
    </source>
</evidence>
<feature type="compositionally biased region" description="Low complexity" evidence="1">
    <location>
        <begin position="209"/>
        <end position="221"/>
    </location>
</feature>
<protein>
    <submittedName>
        <fullName evidence="2">Uncharacterized protein</fullName>
    </submittedName>
</protein>
<reference evidence="2 3" key="1">
    <citation type="submission" date="2024-01" db="EMBL/GenBank/DDBJ databases">
        <title>A draft genome for the cacao thread blight pathogen Marasmiellus scandens.</title>
        <authorList>
            <person name="Baruah I.K."/>
            <person name="Leung J."/>
            <person name="Bukari Y."/>
            <person name="Amoako-Attah I."/>
            <person name="Meinhardt L.W."/>
            <person name="Bailey B.A."/>
            <person name="Cohen S.P."/>
        </authorList>
    </citation>
    <scope>NUCLEOTIDE SEQUENCE [LARGE SCALE GENOMIC DNA]</scope>
    <source>
        <strain evidence="2 3">GH-19</strain>
    </source>
</reference>